<reference evidence="11 12" key="1">
    <citation type="journal article" date="2013" name="Genome Announc.">
        <title>Draft Genome Sequence of Strain JLT2015T, Belonging to the Family Sphingomonadaceae of the Alphaproteobacteria.</title>
        <authorList>
            <person name="Tang K."/>
            <person name="Liu K."/>
            <person name="Li S."/>
            <person name="Jiao N."/>
        </authorList>
    </citation>
    <scope>NUCLEOTIDE SEQUENCE [LARGE SCALE GENOMIC DNA]</scope>
    <source>
        <strain evidence="11 12">JLT2015</strain>
    </source>
</reference>
<dbReference type="PANTHER" id="PTHR43102">
    <property type="entry name" value="SLR1143 PROTEIN"/>
    <property type="match status" value="1"/>
</dbReference>
<evidence type="ECO:0000256" key="8">
    <source>
        <dbReference type="SAM" id="MobiDB-lite"/>
    </source>
</evidence>
<dbReference type="Gene3D" id="3.30.450.20">
    <property type="entry name" value="PAS domain"/>
    <property type="match status" value="1"/>
</dbReference>
<comment type="caution">
    <text evidence="11">The sequence shown here is derived from an EMBL/GenBank/DDBJ whole genome shotgun (WGS) entry which is preliminary data.</text>
</comment>
<dbReference type="OrthoDB" id="9760752at2"/>
<dbReference type="PANTHER" id="PTHR43102:SF2">
    <property type="entry name" value="GAF DOMAIN-CONTAINING PROTEIN"/>
    <property type="match status" value="1"/>
</dbReference>
<sequence length="511" mass="56195">MSAGQPHEYAGEEERLAVLNALRVLDTAPETEFDALTRAAALALGADSAMISLVDSDRQWFKARQNLDVPETPRSSSFCTYAIRSPDETMIVTDAASDPRFKDDPLVTGPAGIRFYAGAPLIVDNAALGTLCVISAKPRPDGLSPQEGEVLRELAIAAARALDARAARLRVERLERTRHVIDTRIKLALDAADMTVWTWNVSTNEIVNYGQHSGPEIVRRESTDDFLQRIAEEDRAPLVRAMRAAIDKNDTYRCEFRAVEDTDRWYTAIGQAVEDDEEGRPAIITGVRFDSTPARRAADMAKAQAQELRHRVNNLIGIVDALAGRTARETDARDDFISLFRSRLQALARTQRVLIAGEDEADLAALIEAVLMPFRRRDRSVIGVAVPDVSVSASLSQTLTLVLHELTTNALKYGALRWPLGSIDIGGSLEDGRLTLVWREESGRPLRTRDADTGDGSDDDAGQEGAVLDHTRFMSSGEGRTIAQRMMHAQGGQIRFELQESELLVTVEVPL</sequence>
<feature type="region of interest" description="Disordered" evidence="8">
    <location>
        <begin position="445"/>
        <end position="466"/>
    </location>
</feature>
<evidence type="ECO:0000256" key="1">
    <source>
        <dbReference type="ARBA" id="ARBA00000085"/>
    </source>
</evidence>
<dbReference type="SMART" id="SM00065">
    <property type="entry name" value="GAF"/>
    <property type="match status" value="1"/>
</dbReference>
<dbReference type="Proteomes" id="UP000011717">
    <property type="component" value="Unassembled WGS sequence"/>
</dbReference>
<evidence type="ECO:0000256" key="5">
    <source>
        <dbReference type="ARBA" id="ARBA00022741"/>
    </source>
</evidence>
<evidence type="ECO:0000256" key="4">
    <source>
        <dbReference type="ARBA" id="ARBA00022679"/>
    </source>
</evidence>
<evidence type="ECO:0000313" key="12">
    <source>
        <dbReference type="Proteomes" id="UP000011717"/>
    </source>
</evidence>
<dbReference type="EC" id="2.7.13.3" evidence="2"/>
<organism evidence="11 12">
    <name type="scientific">Pacificimonas flava</name>
    <dbReference type="NCBI Taxonomy" id="1234595"/>
    <lineage>
        <taxon>Bacteria</taxon>
        <taxon>Pseudomonadati</taxon>
        <taxon>Pseudomonadota</taxon>
        <taxon>Alphaproteobacteria</taxon>
        <taxon>Sphingomonadales</taxon>
        <taxon>Sphingosinicellaceae</taxon>
        <taxon>Pacificimonas</taxon>
    </lineage>
</organism>
<feature type="domain" description="GAF" evidence="9">
    <location>
        <begin position="28"/>
        <end position="172"/>
    </location>
</feature>
<keyword evidence="12" id="KW-1185">Reference proteome</keyword>
<dbReference type="AlphaFoldDB" id="M2TJB0"/>
<dbReference type="InterPro" id="IPR011102">
    <property type="entry name" value="Sig_transdc_His_kinase_HWE"/>
</dbReference>
<dbReference type="RefSeq" id="WP_008603852.1">
    <property type="nucleotide sequence ID" value="NZ_AMRV01000017.1"/>
</dbReference>
<proteinExistence type="predicted"/>
<evidence type="ECO:0000259" key="9">
    <source>
        <dbReference type="SMART" id="SM00065"/>
    </source>
</evidence>
<dbReference type="InterPro" id="IPR035965">
    <property type="entry name" value="PAS-like_dom_sf"/>
</dbReference>
<evidence type="ECO:0000256" key="6">
    <source>
        <dbReference type="ARBA" id="ARBA00022777"/>
    </source>
</evidence>
<accession>M2TJB0</accession>
<evidence type="ECO:0000256" key="7">
    <source>
        <dbReference type="ARBA" id="ARBA00022840"/>
    </source>
</evidence>
<dbReference type="SUPFAM" id="SSF55785">
    <property type="entry name" value="PYP-like sensor domain (PAS domain)"/>
    <property type="match status" value="1"/>
</dbReference>
<feature type="compositionally biased region" description="Acidic residues" evidence="8">
    <location>
        <begin position="453"/>
        <end position="462"/>
    </location>
</feature>
<feature type="domain" description="Signal transduction histidine kinase HWE region" evidence="10">
    <location>
        <begin position="307"/>
        <end position="388"/>
    </location>
</feature>
<keyword evidence="7" id="KW-0067">ATP-binding</keyword>
<dbReference type="InterPro" id="IPR003018">
    <property type="entry name" value="GAF"/>
</dbReference>
<name>M2TJB0_9SPHN</name>
<dbReference type="Gene3D" id="3.30.450.40">
    <property type="match status" value="1"/>
</dbReference>
<keyword evidence="5" id="KW-0547">Nucleotide-binding</keyword>
<dbReference type="SUPFAM" id="SSF55781">
    <property type="entry name" value="GAF domain-like"/>
    <property type="match status" value="1"/>
</dbReference>
<gene>
    <name evidence="11" type="ORF">C725_2888</name>
</gene>
<dbReference type="GO" id="GO:0004673">
    <property type="term" value="F:protein histidine kinase activity"/>
    <property type="evidence" value="ECO:0007669"/>
    <property type="project" value="UniProtKB-EC"/>
</dbReference>
<dbReference type="InterPro" id="IPR029016">
    <property type="entry name" value="GAF-like_dom_sf"/>
</dbReference>
<dbReference type="InterPro" id="IPR036890">
    <property type="entry name" value="HATPase_C_sf"/>
</dbReference>
<evidence type="ECO:0000313" key="11">
    <source>
        <dbReference type="EMBL" id="EMD81731.1"/>
    </source>
</evidence>
<evidence type="ECO:0000256" key="3">
    <source>
        <dbReference type="ARBA" id="ARBA00022553"/>
    </source>
</evidence>
<dbReference type="SMART" id="SM00911">
    <property type="entry name" value="HWE_HK"/>
    <property type="match status" value="1"/>
</dbReference>
<dbReference type="Pfam" id="PF07536">
    <property type="entry name" value="HWE_HK"/>
    <property type="match status" value="1"/>
</dbReference>
<dbReference type="Gene3D" id="3.30.565.10">
    <property type="entry name" value="Histidine kinase-like ATPase, C-terminal domain"/>
    <property type="match status" value="1"/>
</dbReference>
<evidence type="ECO:0000259" key="10">
    <source>
        <dbReference type="SMART" id="SM00911"/>
    </source>
</evidence>
<keyword evidence="3" id="KW-0597">Phosphoprotein</keyword>
<dbReference type="Pfam" id="PF01590">
    <property type="entry name" value="GAF"/>
    <property type="match status" value="1"/>
</dbReference>
<dbReference type="GO" id="GO:0005524">
    <property type="term" value="F:ATP binding"/>
    <property type="evidence" value="ECO:0007669"/>
    <property type="project" value="UniProtKB-KW"/>
</dbReference>
<keyword evidence="4" id="KW-0808">Transferase</keyword>
<protein>
    <recommendedName>
        <fullName evidence="2">histidine kinase</fullName>
        <ecNumber evidence="2">2.7.13.3</ecNumber>
    </recommendedName>
</protein>
<keyword evidence="6" id="KW-0418">Kinase</keyword>
<dbReference type="EMBL" id="AMRV01000017">
    <property type="protein sequence ID" value="EMD81731.1"/>
    <property type="molecule type" value="Genomic_DNA"/>
</dbReference>
<evidence type="ECO:0000256" key="2">
    <source>
        <dbReference type="ARBA" id="ARBA00012438"/>
    </source>
</evidence>
<comment type="catalytic activity">
    <reaction evidence="1">
        <text>ATP + protein L-histidine = ADP + protein N-phospho-L-histidine.</text>
        <dbReference type="EC" id="2.7.13.3"/>
    </reaction>
</comment>